<evidence type="ECO:0000256" key="7">
    <source>
        <dbReference type="ARBA" id="ARBA00022989"/>
    </source>
</evidence>
<evidence type="ECO:0000256" key="2">
    <source>
        <dbReference type="ARBA" id="ARBA00004259"/>
    </source>
</evidence>
<dbReference type="CTD" id="79188"/>
<evidence type="ECO:0000313" key="11">
    <source>
        <dbReference type="Proteomes" id="UP000695007"/>
    </source>
</evidence>
<dbReference type="PANTHER" id="PTHR13416">
    <property type="match status" value="1"/>
</dbReference>
<evidence type="ECO:0000256" key="6">
    <source>
        <dbReference type="ARBA" id="ARBA00022824"/>
    </source>
</evidence>
<comment type="similarity">
    <text evidence="4">Belongs to the TMEM43 family.</text>
</comment>
<dbReference type="Proteomes" id="UP000695007">
    <property type="component" value="Unplaced"/>
</dbReference>
<keyword evidence="5 10" id="KW-0812">Transmembrane</keyword>
<evidence type="ECO:0000256" key="10">
    <source>
        <dbReference type="SAM" id="Phobius"/>
    </source>
</evidence>
<evidence type="ECO:0000256" key="3">
    <source>
        <dbReference type="ARBA" id="ARBA00004586"/>
    </source>
</evidence>
<dbReference type="PANTHER" id="PTHR13416:SF2">
    <property type="entry name" value="TRANSMEMBRANE PROTEIN 43"/>
    <property type="match status" value="1"/>
</dbReference>
<keyword evidence="8 10" id="KW-0472">Membrane</keyword>
<sequence>MHRSNQYNGHRNNTDPAMFNSNANHQYRYYRQRQETHSVSRIIIDQFKRTWLTTIIGLILLIVGICLFVWNEGKAVKIAYSLQEALNNVAEIQNTFKSVPELEGRLVYLSGTLNVAEPLTEPDYGVMVSCIKLKRRVQIYQWIEIEEERSYVGSTEPEKHYYYTTEWKDKLIDSDNFYITFGHENPTEISIQSVIQISEEVKIGIFALGMELKKKFNDFIEITSDERPERPDIKMHSGLYYHSSDLWDPKVGDVRVQLSYAGKAGDTYTVIGKLVNGVIEPYKTMQGEEILLQRKYTVSIDQMFHLEHVDNYWRTWTMRGLGWLVMFLSATCLASILKIIIQNSNFLSEIINIEYLTMSVSMSTSLLVIGFAWVWYRPIIGLVLALASIFPFMYSTIGLALSFTTPAQQQRDNYRRL</sequence>
<comment type="subcellular location">
    <subcellularLocation>
        <location evidence="1">Endomembrane system</location>
        <topology evidence="1">Multi-pass membrane protein</topology>
    </subcellularLocation>
    <subcellularLocation>
        <location evidence="3">Endoplasmic reticulum membrane</location>
    </subcellularLocation>
    <subcellularLocation>
        <location evidence="2">Nucleus envelope</location>
    </subcellularLocation>
</comment>
<dbReference type="GO" id="GO:0006629">
    <property type="term" value="P:lipid metabolic process"/>
    <property type="evidence" value="ECO:0007669"/>
    <property type="project" value="TreeGrafter"/>
</dbReference>
<evidence type="ECO:0000256" key="1">
    <source>
        <dbReference type="ARBA" id="ARBA00004127"/>
    </source>
</evidence>
<gene>
    <name evidence="12" type="primary">LOC105368009</name>
</gene>
<dbReference type="InterPro" id="IPR012430">
    <property type="entry name" value="TMEM43_fam"/>
</dbReference>
<evidence type="ECO:0000256" key="5">
    <source>
        <dbReference type="ARBA" id="ARBA00022692"/>
    </source>
</evidence>
<keyword evidence="11" id="KW-1185">Reference proteome</keyword>
<keyword evidence="7 10" id="KW-1133">Transmembrane helix</keyword>
<dbReference type="RefSeq" id="XP_011505195.1">
    <property type="nucleotide sequence ID" value="XM_011506893.1"/>
</dbReference>
<feature type="transmembrane region" description="Helical" evidence="10">
    <location>
        <begin position="50"/>
        <end position="70"/>
    </location>
</feature>
<dbReference type="AlphaFoldDB" id="A0AAJ7E298"/>
<evidence type="ECO:0000313" key="12">
    <source>
        <dbReference type="RefSeq" id="XP_011505195.1"/>
    </source>
</evidence>
<evidence type="ECO:0000256" key="9">
    <source>
        <dbReference type="ARBA" id="ARBA00023242"/>
    </source>
</evidence>
<name>A0AAJ7E298_9HYME</name>
<keyword evidence="6" id="KW-0256">Endoplasmic reticulum</keyword>
<organism evidence="11 12">
    <name type="scientific">Ceratosolen solmsi marchali</name>
    <dbReference type="NCBI Taxonomy" id="326594"/>
    <lineage>
        <taxon>Eukaryota</taxon>
        <taxon>Metazoa</taxon>
        <taxon>Ecdysozoa</taxon>
        <taxon>Arthropoda</taxon>
        <taxon>Hexapoda</taxon>
        <taxon>Insecta</taxon>
        <taxon>Pterygota</taxon>
        <taxon>Neoptera</taxon>
        <taxon>Endopterygota</taxon>
        <taxon>Hymenoptera</taxon>
        <taxon>Apocrita</taxon>
        <taxon>Proctotrupomorpha</taxon>
        <taxon>Chalcidoidea</taxon>
        <taxon>Agaonidae</taxon>
        <taxon>Agaoninae</taxon>
        <taxon>Ceratosolen</taxon>
    </lineage>
</organism>
<proteinExistence type="inferred from homology"/>
<dbReference type="Pfam" id="PF07787">
    <property type="entry name" value="TMEM43"/>
    <property type="match status" value="1"/>
</dbReference>
<accession>A0AAJ7E298</accession>
<dbReference type="GO" id="GO:0071763">
    <property type="term" value="P:nuclear membrane organization"/>
    <property type="evidence" value="ECO:0007669"/>
    <property type="project" value="TreeGrafter"/>
</dbReference>
<dbReference type="GO" id="GO:0005637">
    <property type="term" value="C:nuclear inner membrane"/>
    <property type="evidence" value="ECO:0007669"/>
    <property type="project" value="TreeGrafter"/>
</dbReference>
<dbReference type="GeneID" id="105368009"/>
<dbReference type="GO" id="GO:0005789">
    <property type="term" value="C:endoplasmic reticulum membrane"/>
    <property type="evidence" value="ECO:0007669"/>
    <property type="project" value="UniProtKB-SubCell"/>
</dbReference>
<keyword evidence="9" id="KW-0539">Nucleus</keyword>
<evidence type="ECO:0000256" key="8">
    <source>
        <dbReference type="ARBA" id="ARBA00023136"/>
    </source>
</evidence>
<protein>
    <submittedName>
        <fullName evidence="12">Transmembrane protein 43 homolog</fullName>
    </submittedName>
</protein>
<feature type="transmembrane region" description="Helical" evidence="10">
    <location>
        <begin position="353"/>
        <end position="376"/>
    </location>
</feature>
<reference evidence="12" key="1">
    <citation type="submission" date="2025-08" db="UniProtKB">
        <authorList>
            <consortium name="RefSeq"/>
        </authorList>
    </citation>
    <scope>IDENTIFICATION</scope>
</reference>
<evidence type="ECO:0000256" key="4">
    <source>
        <dbReference type="ARBA" id="ARBA00006627"/>
    </source>
</evidence>
<dbReference type="KEGG" id="csol:105368009"/>
<feature type="transmembrane region" description="Helical" evidence="10">
    <location>
        <begin position="321"/>
        <end position="341"/>
    </location>
</feature>
<feature type="transmembrane region" description="Helical" evidence="10">
    <location>
        <begin position="382"/>
        <end position="407"/>
    </location>
</feature>